<evidence type="ECO:0000313" key="2">
    <source>
        <dbReference type="Proteomes" id="UP000182110"/>
    </source>
</evidence>
<dbReference type="Proteomes" id="UP000182110">
    <property type="component" value="Unassembled WGS sequence"/>
</dbReference>
<gene>
    <name evidence="1" type="ORF">BN1180_01837</name>
</gene>
<name>A0AAN2PFW8_9BACI</name>
<comment type="caution">
    <text evidence="1">The sequence shown here is derived from an EMBL/GenBank/DDBJ whole genome shotgun (WGS) entry which is preliminary data.</text>
</comment>
<dbReference type="EMBL" id="CCXW01000001">
    <property type="protein sequence ID" value="CEG31684.1"/>
    <property type="molecule type" value="Genomic_DNA"/>
</dbReference>
<protein>
    <submittedName>
        <fullName evidence="1">Recombinase family protein</fullName>
    </submittedName>
</protein>
<dbReference type="AlphaFoldDB" id="A0AAN2PFW8"/>
<evidence type="ECO:0000313" key="1">
    <source>
        <dbReference type="EMBL" id="CEG31684.1"/>
    </source>
</evidence>
<reference evidence="1 2" key="1">
    <citation type="journal article" date="2014" name="Genome Announc.">
        <title>Genome Sequence of Bacillus simplex Strain P558, Isolated from a Human Fecal Sample.</title>
        <authorList>
            <person name="Croce O."/>
            <person name="Hugon P."/>
            <person name="Lagier J.C."/>
            <person name="Bibi F."/>
            <person name="Robert C."/>
            <person name="Azhar E.I."/>
            <person name="Raoult D."/>
            <person name="Fournier P.E."/>
        </authorList>
    </citation>
    <scope>NUCLEOTIDE SEQUENCE [LARGE SCALE GENOMIC DNA]</scope>
    <source>
        <strain evidence="1 2">P558</strain>
    </source>
</reference>
<proteinExistence type="predicted"/>
<keyword evidence="2" id="KW-1185">Reference proteome</keyword>
<organism evidence="1 2">
    <name type="scientific">Peribacillus simplex</name>
    <dbReference type="NCBI Taxonomy" id="1478"/>
    <lineage>
        <taxon>Bacteria</taxon>
        <taxon>Bacillati</taxon>
        <taxon>Bacillota</taxon>
        <taxon>Bacilli</taxon>
        <taxon>Bacillales</taxon>
        <taxon>Bacillaceae</taxon>
        <taxon>Peribacillus</taxon>
    </lineage>
</organism>
<dbReference type="RefSeq" id="WP_072272689.1">
    <property type="nucleotide sequence ID" value="NZ_CCXW01000001.1"/>
</dbReference>
<sequence>MEDFSKKLFNVTQDEQKATKGGKALIAIQMESVDKSKERIDRIKDLFIDGIIDRPEFEKRKKVEEIKIQAASKELERLSQSNDFVDEVKRKERMKFWKEIDQNKLFEEGLSVKEKNEGFKKLIERIEYKREGDIIEINVIYK</sequence>
<accession>A0AAN2PFW8</accession>